<feature type="transmembrane region" description="Helical" evidence="5">
    <location>
        <begin position="410"/>
        <end position="429"/>
    </location>
</feature>
<feature type="transmembrane region" description="Helical" evidence="5">
    <location>
        <begin position="331"/>
        <end position="352"/>
    </location>
</feature>
<name>A0A831JRA7_9GAMM</name>
<dbReference type="GO" id="GO:0048038">
    <property type="term" value="F:quinone binding"/>
    <property type="evidence" value="ECO:0007669"/>
    <property type="project" value="UniProtKB-KW"/>
</dbReference>
<feature type="transmembrane region" description="Helical" evidence="5">
    <location>
        <begin position="12"/>
        <end position="31"/>
    </location>
</feature>
<evidence type="ECO:0000256" key="5">
    <source>
        <dbReference type="HAMAP-Rule" id="MF_00445"/>
    </source>
</evidence>
<feature type="transmembrane region" description="Helical" evidence="5">
    <location>
        <begin position="276"/>
        <end position="297"/>
    </location>
</feature>
<dbReference type="Proteomes" id="UP000885822">
    <property type="component" value="Unassembled WGS sequence"/>
</dbReference>
<keyword evidence="5" id="KW-0874">Quinone</keyword>
<dbReference type="PRINTS" id="PR01434">
    <property type="entry name" value="NADHDHGNASE5"/>
</dbReference>
<feature type="transmembrane region" description="Helical" evidence="5">
    <location>
        <begin position="304"/>
        <end position="325"/>
    </location>
</feature>
<feature type="transmembrane region" description="Helical" evidence="5">
    <location>
        <begin position="235"/>
        <end position="256"/>
    </location>
</feature>
<protein>
    <recommendedName>
        <fullName evidence="5">NADH-quinone oxidoreductase subunit N</fullName>
        <ecNumber evidence="5">7.1.1.-</ecNumber>
    </recommendedName>
    <alternativeName>
        <fullName evidence="5">NADH dehydrogenase I subunit N</fullName>
    </alternativeName>
    <alternativeName>
        <fullName evidence="5">NDH-1 subunit N</fullName>
    </alternativeName>
</protein>
<dbReference type="EC" id="7.1.1.-" evidence="5"/>
<dbReference type="GO" id="GO:0042773">
    <property type="term" value="P:ATP synthesis coupled electron transport"/>
    <property type="evidence" value="ECO:0007669"/>
    <property type="project" value="InterPro"/>
</dbReference>
<keyword evidence="5" id="KW-0830">Ubiquinone</keyword>
<dbReference type="InterPro" id="IPR001750">
    <property type="entry name" value="ND/Mrp_TM"/>
</dbReference>
<comment type="subunit">
    <text evidence="5">NDH-1 is composed of 14 different subunits. Subunits NuoA, H, J, K, L, M, N constitute the membrane sector of the complex.</text>
</comment>
<feature type="transmembrane region" description="Helical" evidence="5">
    <location>
        <begin position="373"/>
        <end position="390"/>
    </location>
</feature>
<keyword evidence="5" id="KW-1003">Cell membrane</keyword>
<dbReference type="PANTHER" id="PTHR22773">
    <property type="entry name" value="NADH DEHYDROGENASE"/>
    <property type="match status" value="1"/>
</dbReference>
<feature type="domain" description="NADH:quinone oxidoreductase/Mrp antiporter transmembrane" evidence="7">
    <location>
        <begin position="127"/>
        <end position="423"/>
    </location>
</feature>
<dbReference type="NCBIfam" id="NF004442">
    <property type="entry name" value="PRK05777.1-5"/>
    <property type="match status" value="1"/>
</dbReference>
<evidence type="ECO:0000256" key="2">
    <source>
        <dbReference type="ARBA" id="ARBA00022692"/>
    </source>
</evidence>
<dbReference type="NCBIfam" id="TIGR01770">
    <property type="entry name" value="NDH_I_N"/>
    <property type="match status" value="1"/>
</dbReference>
<keyword evidence="5" id="KW-0813">Transport</keyword>
<comment type="similarity">
    <text evidence="5">Belongs to the complex I subunit 2 family.</text>
</comment>
<dbReference type="GO" id="GO:0008137">
    <property type="term" value="F:NADH dehydrogenase (ubiquinone) activity"/>
    <property type="evidence" value="ECO:0007669"/>
    <property type="project" value="InterPro"/>
</dbReference>
<dbReference type="InterPro" id="IPR010096">
    <property type="entry name" value="NADH-Q_OxRdtase_suN/2"/>
</dbReference>
<dbReference type="EMBL" id="DRCV01000115">
    <property type="protein sequence ID" value="HDK37887.1"/>
    <property type="molecule type" value="Genomic_DNA"/>
</dbReference>
<feature type="transmembrane region" description="Helical" evidence="5">
    <location>
        <begin position="130"/>
        <end position="149"/>
    </location>
</feature>
<organism evidence="8">
    <name type="scientific">Thiolapillus brandeum</name>
    <dbReference type="NCBI Taxonomy" id="1076588"/>
    <lineage>
        <taxon>Bacteria</taxon>
        <taxon>Pseudomonadati</taxon>
        <taxon>Pseudomonadota</taxon>
        <taxon>Gammaproteobacteria</taxon>
        <taxon>Chromatiales</taxon>
        <taxon>Sedimenticolaceae</taxon>
        <taxon>Thiolapillus</taxon>
    </lineage>
</organism>
<keyword evidence="8" id="KW-0560">Oxidoreductase</keyword>
<feature type="transmembrane region" description="Helical" evidence="5">
    <location>
        <begin position="161"/>
        <end position="183"/>
    </location>
</feature>
<dbReference type="GO" id="GO:0050136">
    <property type="term" value="F:NADH dehydrogenase (quinone) (non-electrogenic) activity"/>
    <property type="evidence" value="ECO:0007669"/>
    <property type="project" value="UniProtKB-UniRule"/>
</dbReference>
<comment type="catalytic activity">
    <reaction evidence="5">
        <text>a quinone + NADH + 5 H(+)(in) = a quinol + NAD(+) + 4 H(+)(out)</text>
        <dbReference type="Rhea" id="RHEA:57888"/>
        <dbReference type="ChEBI" id="CHEBI:15378"/>
        <dbReference type="ChEBI" id="CHEBI:24646"/>
        <dbReference type="ChEBI" id="CHEBI:57540"/>
        <dbReference type="ChEBI" id="CHEBI:57945"/>
        <dbReference type="ChEBI" id="CHEBI:132124"/>
    </reaction>
</comment>
<feature type="transmembrane region" description="Helical" evidence="5">
    <location>
        <begin position="105"/>
        <end position="124"/>
    </location>
</feature>
<dbReference type="HAMAP" id="MF_00445">
    <property type="entry name" value="NDH1_NuoN_1"/>
    <property type="match status" value="1"/>
</dbReference>
<keyword evidence="2 5" id="KW-0812">Transmembrane</keyword>
<accession>A0A831JRA7</accession>
<dbReference type="AlphaFoldDB" id="A0A831JRA7"/>
<comment type="subcellular location">
    <subcellularLocation>
        <location evidence="5">Cell membrane</location>
        <topology evidence="5">Multi-pass membrane protein</topology>
    </subcellularLocation>
    <subcellularLocation>
        <location evidence="1">Endomembrane system</location>
        <topology evidence="1">Multi-pass membrane protein</topology>
    </subcellularLocation>
    <subcellularLocation>
        <location evidence="6">Membrane</location>
        <topology evidence="6">Multi-pass membrane protein</topology>
    </subcellularLocation>
</comment>
<feature type="transmembrane region" description="Helical" evidence="5">
    <location>
        <begin position="77"/>
        <end position="93"/>
    </location>
</feature>
<reference evidence="8" key="1">
    <citation type="journal article" date="2020" name="mSystems">
        <title>Genome- and Community-Level Interaction Insights into Carbon Utilization and Element Cycling Functions of Hydrothermarchaeota in Hydrothermal Sediment.</title>
        <authorList>
            <person name="Zhou Z."/>
            <person name="Liu Y."/>
            <person name="Xu W."/>
            <person name="Pan J."/>
            <person name="Luo Z.H."/>
            <person name="Li M."/>
        </authorList>
    </citation>
    <scope>NUCLEOTIDE SEQUENCE [LARGE SCALE GENOMIC DNA]</scope>
    <source>
        <strain evidence="8">HyVt-26</strain>
    </source>
</reference>
<dbReference type="GO" id="GO:0005886">
    <property type="term" value="C:plasma membrane"/>
    <property type="evidence" value="ECO:0007669"/>
    <property type="project" value="UniProtKB-SubCell"/>
</dbReference>
<dbReference type="GO" id="GO:0012505">
    <property type="term" value="C:endomembrane system"/>
    <property type="evidence" value="ECO:0007669"/>
    <property type="project" value="UniProtKB-SubCell"/>
</dbReference>
<keyword evidence="3 5" id="KW-1133">Transmembrane helix</keyword>
<evidence type="ECO:0000256" key="3">
    <source>
        <dbReference type="ARBA" id="ARBA00022989"/>
    </source>
</evidence>
<evidence type="ECO:0000256" key="6">
    <source>
        <dbReference type="RuleBase" id="RU000320"/>
    </source>
</evidence>
<dbReference type="Pfam" id="PF00361">
    <property type="entry name" value="Proton_antipo_M"/>
    <property type="match status" value="1"/>
</dbReference>
<keyword evidence="5" id="KW-1278">Translocase</keyword>
<evidence type="ECO:0000259" key="7">
    <source>
        <dbReference type="Pfam" id="PF00361"/>
    </source>
</evidence>
<evidence type="ECO:0000256" key="4">
    <source>
        <dbReference type="ARBA" id="ARBA00023136"/>
    </source>
</evidence>
<gene>
    <name evidence="5 8" type="primary">nuoN</name>
    <name evidence="8" type="ORF">ENG92_02580</name>
</gene>
<comment type="function">
    <text evidence="5">NDH-1 shuttles electrons from NADH, via FMN and iron-sulfur (Fe-S) centers, to quinones in the respiratory chain. The immediate electron acceptor for the enzyme in this species is believed to be ubiquinone. Couples the redox reaction to proton translocation (for every two electrons transferred, four hydrogen ions are translocated across the cytoplasmic membrane), and thus conserves the redox energy in a proton gradient.</text>
</comment>
<keyword evidence="4 5" id="KW-0472">Membrane</keyword>
<feature type="transmembrane region" description="Helical" evidence="5">
    <location>
        <begin position="463"/>
        <end position="481"/>
    </location>
</feature>
<keyword evidence="5" id="KW-0520">NAD</keyword>
<evidence type="ECO:0000256" key="1">
    <source>
        <dbReference type="ARBA" id="ARBA00004127"/>
    </source>
</evidence>
<feature type="transmembrane region" description="Helical" evidence="5">
    <location>
        <begin position="203"/>
        <end position="223"/>
    </location>
</feature>
<sequence>MDFNASTLLSLLPEIVLLSAIAVILVLDLFLDQSKRMFTYGLSLAALGATIAAVMWVDDSSRVVMQGAHVVDAMGNVLKIALLSVGIFAFIYSRRYLADRKLFKGEFYVLGMLAILGMMIMVSAGGFLTLYLGLELLALSLYALVAFDGNSRKGSEAAMKYFVLGALASGMLLYGISMVYGATGMLDFAGVAKVIASGEADQTVLTFGLVFVLIGIAFKFGAVPFHMWAPDVYQGAPVVVTAFLGSVPKIAAFAMAMRILTQGMGGLGPEMGWQGWQGMLMILAVLSLALGNIVALVQDNIKRMLAYSTISHVGFIFLGLLAGAGKGYTAAMFYTIVYALTAVGGFGLLAILSRKGVEAEYLHDLKGLNKRSPWLAAMMMLIMFSMAGVPPTVGFFAKLFVLDALVNADLLWLALVAVFFSVIGAFYYLRVIKVIYFDKPISQAPIVANVDAQLAISVNGLAMLYYGIFPASLLAVCQVAIKAL</sequence>
<proteinExistence type="inferred from homology"/>
<feature type="transmembrane region" description="Helical" evidence="5">
    <location>
        <begin position="38"/>
        <end position="57"/>
    </location>
</feature>
<comment type="caution">
    <text evidence="8">The sequence shown here is derived from an EMBL/GenBank/DDBJ whole genome shotgun (WGS) entry which is preliminary data.</text>
</comment>
<evidence type="ECO:0000313" key="8">
    <source>
        <dbReference type="EMBL" id="HDK37887.1"/>
    </source>
</evidence>